<dbReference type="Proteomes" id="UP000054321">
    <property type="component" value="Unassembled WGS sequence"/>
</dbReference>
<reference evidence="3" key="2">
    <citation type="submission" date="2015-01" db="EMBL/GenBank/DDBJ databases">
        <title>Evolutionary Origins and Diversification of the Mycorrhizal Mutualists.</title>
        <authorList>
            <consortium name="DOE Joint Genome Institute"/>
            <consortium name="Mycorrhizal Genomics Consortium"/>
            <person name="Kohler A."/>
            <person name="Kuo A."/>
            <person name="Nagy L.G."/>
            <person name="Floudas D."/>
            <person name="Copeland A."/>
            <person name="Barry K.W."/>
            <person name="Cichocki N."/>
            <person name="Veneault-Fourrey C."/>
            <person name="LaButti K."/>
            <person name="Lindquist E.A."/>
            <person name="Lipzen A."/>
            <person name="Lundell T."/>
            <person name="Morin E."/>
            <person name="Murat C."/>
            <person name="Riley R."/>
            <person name="Ohm R."/>
            <person name="Sun H."/>
            <person name="Tunlid A."/>
            <person name="Henrissat B."/>
            <person name="Grigoriev I.V."/>
            <person name="Hibbett D.S."/>
            <person name="Martin F."/>
        </authorList>
    </citation>
    <scope>NUCLEOTIDE SEQUENCE [LARGE SCALE GENOMIC DNA]</scope>
    <source>
        <strain evidence="3">Zn</strain>
    </source>
</reference>
<keyword evidence="3" id="KW-1185">Reference proteome</keyword>
<dbReference type="Pfam" id="PF22893">
    <property type="entry name" value="ULD_2"/>
    <property type="match status" value="1"/>
</dbReference>
<reference evidence="2 3" key="1">
    <citation type="submission" date="2014-04" db="EMBL/GenBank/DDBJ databases">
        <authorList>
            <consortium name="DOE Joint Genome Institute"/>
            <person name="Kuo A."/>
            <person name="Martino E."/>
            <person name="Perotto S."/>
            <person name="Kohler A."/>
            <person name="Nagy L.G."/>
            <person name="Floudas D."/>
            <person name="Copeland A."/>
            <person name="Barry K.W."/>
            <person name="Cichocki N."/>
            <person name="Veneault-Fourrey C."/>
            <person name="LaButti K."/>
            <person name="Lindquist E.A."/>
            <person name="Lipzen A."/>
            <person name="Lundell T."/>
            <person name="Morin E."/>
            <person name="Murat C."/>
            <person name="Sun H."/>
            <person name="Tunlid A."/>
            <person name="Henrissat B."/>
            <person name="Grigoriev I.V."/>
            <person name="Hibbett D.S."/>
            <person name="Martin F."/>
            <person name="Nordberg H.P."/>
            <person name="Cantor M.N."/>
            <person name="Hua S.X."/>
        </authorList>
    </citation>
    <scope>NUCLEOTIDE SEQUENCE [LARGE SCALE GENOMIC DNA]</scope>
    <source>
        <strain evidence="2 3">Zn</strain>
    </source>
</reference>
<dbReference type="AlphaFoldDB" id="A0A0C3GSH2"/>
<evidence type="ECO:0000313" key="2">
    <source>
        <dbReference type="EMBL" id="KIM94234.1"/>
    </source>
</evidence>
<evidence type="ECO:0000313" key="3">
    <source>
        <dbReference type="Proteomes" id="UP000054321"/>
    </source>
</evidence>
<proteinExistence type="predicted"/>
<dbReference type="STRING" id="913774.A0A0C3GSH2"/>
<evidence type="ECO:0000259" key="1">
    <source>
        <dbReference type="Pfam" id="PF22893"/>
    </source>
</evidence>
<gene>
    <name evidence="2" type="ORF">OIDMADRAFT_45948</name>
</gene>
<feature type="domain" description="Ubiquitin-like" evidence="1">
    <location>
        <begin position="190"/>
        <end position="272"/>
    </location>
</feature>
<dbReference type="InterPro" id="IPR054464">
    <property type="entry name" value="ULD_fung"/>
</dbReference>
<dbReference type="OrthoDB" id="3045089at2759"/>
<dbReference type="EMBL" id="KN832891">
    <property type="protein sequence ID" value="KIM94234.1"/>
    <property type="molecule type" value="Genomic_DNA"/>
</dbReference>
<name>A0A0C3GSH2_OIDMZ</name>
<dbReference type="HOGENOM" id="CLU_031393_0_0_1"/>
<dbReference type="PANTHER" id="PTHR38886:SF1">
    <property type="entry name" value="NACHT-NTPASE AND P-LOOP NTPASES N-TERMINAL DOMAIN-CONTAINING PROTEIN"/>
    <property type="match status" value="1"/>
</dbReference>
<dbReference type="PANTHER" id="PTHR38886">
    <property type="entry name" value="SESA DOMAIN-CONTAINING PROTEIN"/>
    <property type="match status" value="1"/>
</dbReference>
<organism evidence="2 3">
    <name type="scientific">Oidiodendron maius (strain Zn)</name>
    <dbReference type="NCBI Taxonomy" id="913774"/>
    <lineage>
        <taxon>Eukaryota</taxon>
        <taxon>Fungi</taxon>
        <taxon>Dikarya</taxon>
        <taxon>Ascomycota</taxon>
        <taxon>Pezizomycotina</taxon>
        <taxon>Leotiomycetes</taxon>
        <taxon>Leotiomycetes incertae sedis</taxon>
        <taxon>Myxotrichaceae</taxon>
        <taxon>Oidiodendron</taxon>
    </lineage>
</organism>
<dbReference type="InParanoid" id="A0A0C3GSH2"/>
<protein>
    <recommendedName>
        <fullName evidence="1">Ubiquitin-like domain-containing protein</fullName>
    </recommendedName>
</protein>
<sequence>MAVPAFGFSFGDFVAGINLVKGVIEALNDSVGAKLQYQRLITELINLEHVLTEVRNLEVEDSLTLQKIAIEQAALQSQQSIEDFLRRNAKFKTSLDTVDKLRAEITGHTLTINTLLATIQLSATALQTKSTKSHRFEIKEHRKATDKTQFIVKRNHDLLSTQADLILTISRNIATCSTYQQAEELQSIILNPVYFEDAHGRIAPFHIEFINSFDAFQAVIEVRFRHIPGLKKVQNMEYAIQEQGSKKSLDLAAPWDSIFRPGRKVNMSMVFRGP</sequence>
<accession>A0A0C3GSH2</accession>